<feature type="transmembrane region" description="Helical" evidence="5">
    <location>
        <begin position="828"/>
        <end position="852"/>
    </location>
</feature>
<keyword evidence="4 5" id="KW-0472">Membrane</keyword>
<evidence type="ECO:0000256" key="2">
    <source>
        <dbReference type="ARBA" id="ARBA00022692"/>
    </source>
</evidence>
<feature type="transmembrane region" description="Helical" evidence="5">
    <location>
        <begin position="864"/>
        <end position="887"/>
    </location>
</feature>
<evidence type="ECO:0000256" key="4">
    <source>
        <dbReference type="ARBA" id="ARBA00023136"/>
    </source>
</evidence>
<feature type="transmembrane region" description="Helical" evidence="5">
    <location>
        <begin position="9"/>
        <end position="37"/>
    </location>
</feature>
<organism evidence="7 8">
    <name type="scientific">Caenorhabditis briggsae</name>
    <dbReference type="NCBI Taxonomy" id="6238"/>
    <lineage>
        <taxon>Eukaryota</taxon>
        <taxon>Metazoa</taxon>
        <taxon>Ecdysozoa</taxon>
        <taxon>Nematoda</taxon>
        <taxon>Chromadorea</taxon>
        <taxon>Rhabditida</taxon>
        <taxon>Rhabditina</taxon>
        <taxon>Rhabditomorpha</taxon>
        <taxon>Rhabditoidea</taxon>
        <taxon>Rhabditidae</taxon>
        <taxon>Peloderinae</taxon>
        <taxon>Caenorhabditis</taxon>
    </lineage>
</organism>
<evidence type="ECO:0000313" key="7">
    <source>
        <dbReference type="EMBL" id="UMM41044.1"/>
    </source>
</evidence>
<name>A0AAE9FGM3_CAEBR</name>
<protein>
    <recommendedName>
        <fullName evidence="6">Major facilitator superfamily (MFS) profile domain-containing protein</fullName>
    </recommendedName>
</protein>
<gene>
    <name evidence="7" type="ORF">L5515_017481</name>
</gene>
<dbReference type="EMBL" id="CP092625">
    <property type="protein sequence ID" value="UMM41044.1"/>
    <property type="molecule type" value="Genomic_DNA"/>
</dbReference>
<dbReference type="SUPFAM" id="SSF103473">
    <property type="entry name" value="MFS general substrate transporter"/>
    <property type="match status" value="2"/>
</dbReference>
<dbReference type="GO" id="GO:0022857">
    <property type="term" value="F:transmembrane transporter activity"/>
    <property type="evidence" value="ECO:0007669"/>
    <property type="project" value="InterPro"/>
</dbReference>
<feature type="domain" description="Major facilitator superfamily (MFS) profile" evidence="6">
    <location>
        <begin position="9"/>
        <end position="458"/>
    </location>
</feature>
<proteinExistence type="predicted"/>
<sequence>MTFSVPPNVLYMLFCFVLMDLINTITVLIFPTLAATINEMNNHTLKSHYGIQPTDANIAILNSMITTSATVGMVFSLFFIMPIAETKGRKLAVTYFRFIITLVCSFCQLLSALTQATELFILGQILNGLQIPLRAFVTLMYITECAPDKYRGFASSAVIFSDVIGQLIMFSVGSPSALGKQNTWFIFPLVVIISSIVNFGMAARLPESPKWLVRQNRLEEATQAIEFYQGDSCNLNDVLTSYIKEKNLTQEDKISFRQVWENDTMREALKVLCSVSLFLILDSGAVQGTYTVLLHTTAGYTVQETMNIKLILTILFFPTRFIGTYLLDALGRRPVMAIAGVIVYSKTWLMLITQIIIYFVGPSLLTKILYLGVEALSNSTFATGVASLGILFISELFPPSARTTVAQALIMVTMIIDLPLIASFPIVYAIFGPGYFFIHIFTQVFFGTYLYRHMPETKGRAVYDIIEAMDQDVASRTATFIEEKTPLIRKRSATLAFKRNSILNTSRTRALSFDHSMSFLTSMVSVLMTFGTVLSLFFVIPLAESKGRKFATVHCRIFLLIIAALFLIFSSFFTSSELFLLAEIFIGIEHPLRTYTTIMFVTECAPDKNRGFASTALIFAQVVGRMLLYSLGSPGIFGTTGLWFIFPVFVAVCSALMLIITSKLPDSPKWLVCQNRVEEAKRAINYYHGPETDTDQALSSLIKEKNLTTETKLSFKQVIGDETMREALNVIFAITFFFLLDGTSSQSVYTVVLHKNAGFSVQETMNISLILVIVFFPTKFIGTYIIDALGRRPVMLLGGIICFSKSVLMIATQLVIHFAGESLLTKMMYVAVESLTAAIPATGVNTLHVLFISEFFPPSARTSVAQVLLITAIVIDSPLLSLFPFVYSIFPPGFFAPFAISQFFFGIYLYRHMPETSGRAVYDIIDSMEQVVFSWSQTLADEKVPLLRDRASTLLATKRNSILNTSRARSSTYDQELIPRNIEIF</sequence>
<feature type="transmembrane region" description="Helical" evidence="5">
    <location>
        <begin position="560"/>
        <end position="588"/>
    </location>
</feature>
<dbReference type="Pfam" id="PF00083">
    <property type="entry name" value="Sugar_tr"/>
    <property type="match status" value="2"/>
</dbReference>
<feature type="transmembrane region" description="Helical" evidence="5">
    <location>
        <begin position="310"/>
        <end position="328"/>
    </location>
</feature>
<dbReference type="GO" id="GO:0016020">
    <property type="term" value="C:membrane"/>
    <property type="evidence" value="ECO:0007669"/>
    <property type="project" value="UniProtKB-SubCell"/>
</dbReference>
<dbReference type="InterPro" id="IPR036259">
    <property type="entry name" value="MFS_trans_sf"/>
</dbReference>
<keyword evidence="2 5" id="KW-0812">Transmembrane</keyword>
<evidence type="ECO:0000256" key="5">
    <source>
        <dbReference type="SAM" id="Phobius"/>
    </source>
</evidence>
<feature type="transmembrane region" description="Helical" evidence="5">
    <location>
        <begin position="184"/>
        <end position="205"/>
    </location>
</feature>
<reference evidence="7 8" key="1">
    <citation type="submission" date="2022-04" db="EMBL/GenBank/DDBJ databases">
        <title>Chromosome-level reference genomes for two strains of Caenorhabditis briggsae: an improved platform for comparative genomics.</title>
        <authorList>
            <person name="Stevens L."/>
            <person name="Andersen E."/>
        </authorList>
    </citation>
    <scope>NUCLEOTIDE SEQUENCE [LARGE SCALE GENOMIC DNA]</scope>
    <source>
        <strain evidence="7">VX34</strain>
        <tissue evidence="7">Whole-organism</tissue>
    </source>
</reference>
<feature type="transmembrane region" description="Helical" evidence="5">
    <location>
        <begin position="517"/>
        <end position="540"/>
    </location>
</feature>
<feature type="transmembrane region" description="Helical" evidence="5">
    <location>
        <begin position="893"/>
        <end position="910"/>
    </location>
</feature>
<dbReference type="PANTHER" id="PTHR23503">
    <property type="entry name" value="SOLUTE CARRIER FAMILY 2"/>
    <property type="match status" value="1"/>
</dbReference>
<feature type="transmembrane region" description="Helical" evidence="5">
    <location>
        <begin position="380"/>
        <end position="397"/>
    </location>
</feature>
<accession>A0AAE9FGM3</accession>
<feature type="transmembrane region" description="Helical" evidence="5">
    <location>
        <begin position="92"/>
        <end position="113"/>
    </location>
</feature>
<evidence type="ECO:0000256" key="3">
    <source>
        <dbReference type="ARBA" id="ARBA00022989"/>
    </source>
</evidence>
<dbReference type="Proteomes" id="UP000829354">
    <property type="component" value="Chromosome X"/>
</dbReference>
<dbReference type="InterPro" id="IPR045263">
    <property type="entry name" value="GLUT"/>
</dbReference>
<keyword evidence="3 5" id="KW-1133">Transmembrane helix</keyword>
<feature type="transmembrane region" description="Helical" evidence="5">
    <location>
        <begin position="727"/>
        <end position="744"/>
    </location>
</feature>
<feature type="domain" description="Major facilitator superfamily (MFS) profile" evidence="6">
    <location>
        <begin position="485"/>
        <end position="917"/>
    </location>
</feature>
<dbReference type="InterPro" id="IPR020846">
    <property type="entry name" value="MFS_dom"/>
</dbReference>
<feature type="transmembrane region" description="Helical" evidence="5">
    <location>
        <begin position="271"/>
        <end position="290"/>
    </location>
</feature>
<evidence type="ECO:0000259" key="6">
    <source>
        <dbReference type="PROSITE" id="PS50850"/>
    </source>
</evidence>
<comment type="subcellular location">
    <subcellularLocation>
        <location evidence="1">Membrane</location>
        <topology evidence="1">Multi-pass membrane protein</topology>
    </subcellularLocation>
</comment>
<feature type="transmembrane region" description="Helical" evidence="5">
    <location>
        <begin position="119"/>
        <end position="141"/>
    </location>
</feature>
<keyword evidence="8" id="KW-1185">Reference proteome</keyword>
<dbReference type="Gene3D" id="1.20.1250.20">
    <property type="entry name" value="MFS general substrate transporter like domains"/>
    <property type="match status" value="2"/>
</dbReference>
<feature type="transmembrane region" description="Helical" evidence="5">
    <location>
        <begin position="153"/>
        <end position="172"/>
    </location>
</feature>
<feature type="transmembrane region" description="Helical" evidence="5">
    <location>
        <begin position="57"/>
        <end position="80"/>
    </location>
</feature>
<feature type="transmembrane region" description="Helical" evidence="5">
    <location>
        <begin position="641"/>
        <end position="660"/>
    </location>
</feature>
<dbReference type="PANTHER" id="PTHR23503:SF34">
    <property type="entry name" value="MAJOR FACILITATOR SUPERFAMILY (MFS) PROFILE DOMAIN-CONTAINING PROTEIN"/>
    <property type="match status" value="1"/>
</dbReference>
<evidence type="ECO:0000313" key="8">
    <source>
        <dbReference type="Proteomes" id="UP000829354"/>
    </source>
</evidence>
<evidence type="ECO:0000256" key="1">
    <source>
        <dbReference type="ARBA" id="ARBA00004141"/>
    </source>
</evidence>
<feature type="transmembrane region" description="Helical" evidence="5">
    <location>
        <begin position="794"/>
        <end position="816"/>
    </location>
</feature>
<dbReference type="PROSITE" id="PS50850">
    <property type="entry name" value="MFS"/>
    <property type="match status" value="2"/>
</dbReference>
<dbReference type="AlphaFoldDB" id="A0AAE9FGM3"/>
<feature type="transmembrane region" description="Helical" evidence="5">
    <location>
        <begin position="764"/>
        <end position="782"/>
    </location>
</feature>
<feature type="transmembrane region" description="Helical" evidence="5">
    <location>
        <begin position="335"/>
        <end position="360"/>
    </location>
</feature>
<dbReference type="InterPro" id="IPR005828">
    <property type="entry name" value="MFS_sugar_transport-like"/>
</dbReference>